<name>A0ABT3JA86_9RHOB</name>
<dbReference type="Proteomes" id="UP001207582">
    <property type="component" value="Unassembled WGS sequence"/>
</dbReference>
<accession>A0ABT3JA86</accession>
<comment type="caution">
    <text evidence="1">The sequence shown here is derived from an EMBL/GenBank/DDBJ whole genome shotgun (WGS) entry which is preliminary data.</text>
</comment>
<proteinExistence type="predicted"/>
<reference evidence="1 2" key="1">
    <citation type="submission" date="2022-10" db="EMBL/GenBank/DDBJ databases">
        <title>Defluviimonas sp. CAU 1641 isolated from mud.</title>
        <authorList>
            <person name="Kim W."/>
        </authorList>
    </citation>
    <scope>NUCLEOTIDE SEQUENCE [LARGE SCALE GENOMIC DNA]</scope>
    <source>
        <strain evidence="1 2">CAU 1641</strain>
    </source>
</reference>
<sequence length="70" mass="8072">MYRCSADHGFALAGGRPLRGPALANRYPFPADDSRGGRTWWFGIRFMNHKQDRITTIEEDPFAKIENLFQ</sequence>
<dbReference type="RefSeq" id="WP_264773564.1">
    <property type="nucleotide sequence ID" value="NZ_JAPDOG010000038.1"/>
</dbReference>
<gene>
    <name evidence="1" type="ORF">OM960_22560</name>
</gene>
<organism evidence="1 2">
    <name type="scientific">Defluviimonas salinarum</name>
    <dbReference type="NCBI Taxonomy" id="2992147"/>
    <lineage>
        <taxon>Bacteria</taxon>
        <taxon>Pseudomonadati</taxon>
        <taxon>Pseudomonadota</taxon>
        <taxon>Alphaproteobacteria</taxon>
        <taxon>Rhodobacterales</taxon>
        <taxon>Paracoccaceae</taxon>
        <taxon>Albidovulum</taxon>
    </lineage>
</organism>
<protein>
    <submittedName>
        <fullName evidence="1">Uncharacterized protein</fullName>
    </submittedName>
</protein>
<keyword evidence="2" id="KW-1185">Reference proteome</keyword>
<evidence type="ECO:0000313" key="1">
    <source>
        <dbReference type="EMBL" id="MCW3784314.1"/>
    </source>
</evidence>
<evidence type="ECO:0000313" key="2">
    <source>
        <dbReference type="Proteomes" id="UP001207582"/>
    </source>
</evidence>
<dbReference type="EMBL" id="JAPDOG010000038">
    <property type="protein sequence ID" value="MCW3784314.1"/>
    <property type="molecule type" value="Genomic_DNA"/>
</dbReference>